<dbReference type="InterPro" id="IPR004111">
    <property type="entry name" value="Repressor_TetR_C"/>
</dbReference>
<proteinExistence type="predicted"/>
<dbReference type="SUPFAM" id="SSF48498">
    <property type="entry name" value="Tetracyclin repressor-like, C-terminal domain"/>
    <property type="match status" value="1"/>
</dbReference>
<gene>
    <name evidence="8" type="ORF">GCM10010140_36800</name>
</gene>
<comment type="caution">
    <text evidence="8">The sequence shown here is derived from an EMBL/GenBank/DDBJ whole genome shotgun (WGS) entry which is preliminary data.</text>
</comment>
<dbReference type="Pfam" id="PF00440">
    <property type="entry name" value="TetR_N"/>
    <property type="match status" value="1"/>
</dbReference>
<feature type="compositionally biased region" description="Low complexity" evidence="6">
    <location>
        <begin position="248"/>
        <end position="258"/>
    </location>
</feature>
<keyword evidence="3 5" id="KW-0238">DNA-binding</keyword>
<dbReference type="Gene3D" id="1.10.357.10">
    <property type="entry name" value="Tetracycline Repressor, domain 2"/>
    <property type="match status" value="1"/>
</dbReference>
<dbReference type="EMBL" id="BMQJ01000008">
    <property type="protein sequence ID" value="GGQ03166.1"/>
    <property type="molecule type" value="Genomic_DNA"/>
</dbReference>
<dbReference type="InterPro" id="IPR001647">
    <property type="entry name" value="HTH_TetR"/>
</dbReference>
<reference evidence="9" key="1">
    <citation type="journal article" date="2019" name="Int. J. Syst. Evol. Microbiol.">
        <title>The Global Catalogue of Microorganisms (GCM) 10K type strain sequencing project: providing services to taxonomists for standard genome sequencing and annotation.</title>
        <authorList>
            <consortium name="The Broad Institute Genomics Platform"/>
            <consortium name="The Broad Institute Genome Sequencing Center for Infectious Disease"/>
            <person name="Wu L."/>
            <person name="Ma J."/>
        </authorList>
    </citation>
    <scope>NUCLEOTIDE SEQUENCE [LARGE SCALE GENOMIC DNA]</scope>
    <source>
        <strain evidence="9">JCM 3115</strain>
    </source>
</reference>
<evidence type="ECO:0000256" key="5">
    <source>
        <dbReference type="PROSITE-ProRule" id="PRU00335"/>
    </source>
</evidence>
<dbReference type="PRINTS" id="PR00455">
    <property type="entry name" value="HTHTETR"/>
</dbReference>
<evidence type="ECO:0000256" key="2">
    <source>
        <dbReference type="ARBA" id="ARBA00023015"/>
    </source>
</evidence>
<evidence type="ECO:0000256" key="3">
    <source>
        <dbReference type="ARBA" id="ARBA00023125"/>
    </source>
</evidence>
<dbReference type="InterPro" id="IPR003012">
    <property type="entry name" value="Tet_transcr_reg_TetR"/>
</dbReference>
<dbReference type="PRINTS" id="PR00400">
    <property type="entry name" value="TETREPRESSOR"/>
</dbReference>
<evidence type="ECO:0000259" key="7">
    <source>
        <dbReference type="PROSITE" id="PS50977"/>
    </source>
</evidence>
<dbReference type="InterPro" id="IPR050109">
    <property type="entry name" value="HTH-type_TetR-like_transc_reg"/>
</dbReference>
<evidence type="ECO:0000313" key="8">
    <source>
        <dbReference type="EMBL" id="GGQ03166.1"/>
    </source>
</evidence>
<sequence length="276" mass="30703">MFTPAYTEVMSDELPALPWDRPRGRTRPPRIPLTRDRIVEAAYVVLDREGYDRLSMRMVAAELGVAVSALYAHVSSKDELLELMYSRFFADMDLPDPDPERWREQLRDYARAALAKLRSHRDLARISMGSVPFKPEMLPHMDALLGVFRAAGLPDRVAGAAGDVLSTFVDGFALEEGMWQDRYRATDELTWQGMREALERYFAELPPERFPHLTALSRSMFGRSNDERFDLGVEIIIRGLASFAAEAAAAGETATGETGNDGTGSDEAGATERPAG</sequence>
<dbReference type="Proteomes" id="UP000611554">
    <property type="component" value="Unassembled WGS sequence"/>
</dbReference>
<dbReference type="SUPFAM" id="SSF46689">
    <property type="entry name" value="Homeodomain-like"/>
    <property type="match status" value="1"/>
</dbReference>
<feature type="region of interest" description="Disordered" evidence="6">
    <location>
        <begin position="248"/>
        <end position="276"/>
    </location>
</feature>
<dbReference type="Pfam" id="PF02909">
    <property type="entry name" value="TetR_C_1"/>
    <property type="match status" value="1"/>
</dbReference>
<feature type="DNA-binding region" description="H-T-H motif" evidence="5">
    <location>
        <begin position="55"/>
        <end position="74"/>
    </location>
</feature>
<evidence type="ECO:0000313" key="9">
    <source>
        <dbReference type="Proteomes" id="UP000611554"/>
    </source>
</evidence>
<feature type="domain" description="HTH tetR-type" evidence="7">
    <location>
        <begin position="32"/>
        <end position="92"/>
    </location>
</feature>
<protein>
    <submittedName>
        <fullName evidence="8">Transcriptional regulator</fullName>
    </submittedName>
</protein>
<dbReference type="PROSITE" id="PS50977">
    <property type="entry name" value="HTH_TETR_2"/>
    <property type="match status" value="1"/>
</dbReference>
<dbReference type="PANTHER" id="PTHR30055">
    <property type="entry name" value="HTH-TYPE TRANSCRIPTIONAL REGULATOR RUTR"/>
    <property type="match status" value="1"/>
</dbReference>
<evidence type="ECO:0000256" key="4">
    <source>
        <dbReference type="ARBA" id="ARBA00023163"/>
    </source>
</evidence>
<dbReference type="PANTHER" id="PTHR30055:SF151">
    <property type="entry name" value="TRANSCRIPTIONAL REGULATORY PROTEIN"/>
    <property type="match status" value="1"/>
</dbReference>
<evidence type="ECO:0000256" key="6">
    <source>
        <dbReference type="SAM" id="MobiDB-lite"/>
    </source>
</evidence>
<dbReference type="InterPro" id="IPR009057">
    <property type="entry name" value="Homeodomain-like_sf"/>
</dbReference>
<evidence type="ECO:0000256" key="1">
    <source>
        <dbReference type="ARBA" id="ARBA00022491"/>
    </source>
</evidence>
<keyword evidence="1" id="KW-0678">Repressor</keyword>
<accession>A0ABQ2R0P8</accession>
<name>A0ABQ2R0P8_9ACTN</name>
<keyword evidence="2" id="KW-0805">Transcription regulation</keyword>
<organism evidence="8 9">
    <name type="scientific">Streptosporangium pseudovulgare</name>
    <dbReference type="NCBI Taxonomy" id="35765"/>
    <lineage>
        <taxon>Bacteria</taxon>
        <taxon>Bacillati</taxon>
        <taxon>Actinomycetota</taxon>
        <taxon>Actinomycetes</taxon>
        <taxon>Streptosporangiales</taxon>
        <taxon>Streptosporangiaceae</taxon>
        <taxon>Streptosporangium</taxon>
    </lineage>
</organism>
<keyword evidence="4" id="KW-0804">Transcription</keyword>
<dbReference type="InterPro" id="IPR036271">
    <property type="entry name" value="Tet_transcr_reg_TetR-rel_C_sf"/>
</dbReference>
<keyword evidence="9" id="KW-1185">Reference proteome</keyword>